<organism evidence="5 6">
    <name type="scientific">Trichoderma cornu-damae</name>
    <dbReference type="NCBI Taxonomy" id="654480"/>
    <lineage>
        <taxon>Eukaryota</taxon>
        <taxon>Fungi</taxon>
        <taxon>Dikarya</taxon>
        <taxon>Ascomycota</taxon>
        <taxon>Pezizomycotina</taxon>
        <taxon>Sordariomycetes</taxon>
        <taxon>Hypocreomycetidae</taxon>
        <taxon>Hypocreales</taxon>
        <taxon>Hypocreaceae</taxon>
        <taxon>Trichoderma</taxon>
    </lineage>
</organism>
<dbReference type="InterPro" id="IPR052240">
    <property type="entry name" value="SAP_domain_ribonucleoprotein"/>
</dbReference>
<evidence type="ECO:0000256" key="3">
    <source>
        <dbReference type="SAM" id="MobiDB-lite"/>
    </source>
</evidence>
<dbReference type="Proteomes" id="UP000827724">
    <property type="component" value="Unassembled WGS sequence"/>
</dbReference>
<dbReference type="InterPro" id="IPR040746">
    <property type="entry name" value="THO1_MOS11_C"/>
</dbReference>
<protein>
    <recommendedName>
        <fullName evidence="4">SAP domain-containing protein</fullName>
    </recommendedName>
</protein>
<feature type="compositionally biased region" description="Basic and acidic residues" evidence="3">
    <location>
        <begin position="104"/>
        <end position="122"/>
    </location>
</feature>
<dbReference type="SMART" id="SM00513">
    <property type="entry name" value="SAP"/>
    <property type="match status" value="1"/>
</dbReference>
<dbReference type="Pfam" id="PF18592">
    <property type="entry name" value="Tho1_MOS11_C"/>
    <property type="match status" value="1"/>
</dbReference>
<feature type="domain" description="SAP" evidence="4">
    <location>
        <begin position="4"/>
        <end position="38"/>
    </location>
</feature>
<comment type="similarity">
    <text evidence="2">Belongs to the SAP domain-containing ribonucleoprotein family.</text>
</comment>
<gene>
    <name evidence="5" type="ORF">Trco_008056</name>
</gene>
<dbReference type="PANTHER" id="PTHR46551">
    <property type="entry name" value="SAP DOMAIN-CONTAINING RIBONUCLEOPROTEIN"/>
    <property type="match status" value="1"/>
</dbReference>
<sequence>MADYTSLKVPELKKLLAEKKLPQTGNKADLIARLQEDDKKNATASERKDDELEDKQDEISYSDDEPAAAAAASKPEKKKAAKPAEEPAEEPATAAGASGDEDEAKPAPESGDKPAAEEKADEPAPSFAIGLSSTTADEELKKRVERAKRFGTELDDEAKRLAERAKRFGIDDKELASGLDSALPERPLKRGRGRSEGDGNRPGKRRSQDRKGPTGNERRSGRNKGSQYQAGNASAKPKFSNIIEDPAEKAKAAKRAARFAAA</sequence>
<reference evidence="5" key="1">
    <citation type="submission" date="2021-08" db="EMBL/GenBank/DDBJ databases">
        <title>Chromosome-Level Trichoderma cornu-damae using Hi-C Data.</title>
        <authorList>
            <person name="Kim C.S."/>
        </authorList>
    </citation>
    <scope>NUCLEOTIDE SEQUENCE</scope>
    <source>
        <strain evidence="5">KA19-0412C</strain>
    </source>
</reference>
<accession>A0A9P8QDT9</accession>
<dbReference type="Pfam" id="PF02037">
    <property type="entry name" value="SAP"/>
    <property type="match status" value="1"/>
</dbReference>
<feature type="compositionally biased region" description="Basic and acidic residues" evidence="3">
    <location>
        <begin position="34"/>
        <end position="50"/>
    </location>
</feature>
<feature type="region of interest" description="Disordered" evidence="3">
    <location>
        <begin position="165"/>
        <end position="262"/>
    </location>
</feature>
<dbReference type="GO" id="GO:0016973">
    <property type="term" value="P:poly(A)+ mRNA export from nucleus"/>
    <property type="evidence" value="ECO:0007669"/>
    <property type="project" value="TreeGrafter"/>
</dbReference>
<evidence type="ECO:0000259" key="4">
    <source>
        <dbReference type="PROSITE" id="PS50800"/>
    </source>
</evidence>
<feature type="compositionally biased region" description="Basic and acidic residues" evidence="3">
    <location>
        <begin position="209"/>
        <end position="220"/>
    </location>
</feature>
<dbReference type="GO" id="GO:0005634">
    <property type="term" value="C:nucleus"/>
    <property type="evidence" value="ECO:0007669"/>
    <property type="project" value="TreeGrafter"/>
</dbReference>
<dbReference type="InterPro" id="IPR003034">
    <property type="entry name" value="SAP_dom"/>
</dbReference>
<evidence type="ECO:0000256" key="1">
    <source>
        <dbReference type="ARBA" id="ARBA00022553"/>
    </source>
</evidence>
<evidence type="ECO:0000313" key="6">
    <source>
        <dbReference type="Proteomes" id="UP000827724"/>
    </source>
</evidence>
<dbReference type="PANTHER" id="PTHR46551:SF1">
    <property type="entry name" value="SAP DOMAIN-CONTAINING RIBONUCLEOPROTEIN"/>
    <property type="match status" value="1"/>
</dbReference>
<keyword evidence="6" id="KW-1185">Reference proteome</keyword>
<dbReference type="SUPFAM" id="SSF68906">
    <property type="entry name" value="SAP domain"/>
    <property type="match status" value="1"/>
</dbReference>
<feature type="compositionally biased region" description="Basic and acidic residues" evidence="3">
    <location>
        <begin position="165"/>
        <end position="175"/>
    </location>
</feature>
<dbReference type="OrthoDB" id="445357at2759"/>
<evidence type="ECO:0000256" key="2">
    <source>
        <dbReference type="ARBA" id="ARBA00046328"/>
    </source>
</evidence>
<dbReference type="EMBL" id="JAIWOZ010000007">
    <property type="protein sequence ID" value="KAH6603281.1"/>
    <property type="molecule type" value="Genomic_DNA"/>
</dbReference>
<feature type="compositionally biased region" description="Acidic residues" evidence="3">
    <location>
        <begin position="51"/>
        <end position="66"/>
    </location>
</feature>
<feature type="compositionally biased region" description="Polar residues" evidence="3">
    <location>
        <begin position="223"/>
        <end position="232"/>
    </location>
</feature>
<proteinExistence type="inferred from homology"/>
<feature type="region of interest" description="Disordered" evidence="3">
    <location>
        <begin position="17"/>
        <end position="140"/>
    </location>
</feature>
<feature type="compositionally biased region" description="Basic residues" evidence="3">
    <location>
        <begin position="252"/>
        <end position="262"/>
    </location>
</feature>
<dbReference type="InterPro" id="IPR036361">
    <property type="entry name" value="SAP_dom_sf"/>
</dbReference>
<evidence type="ECO:0000313" key="5">
    <source>
        <dbReference type="EMBL" id="KAH6603281.1"/>
    </source>
</evidence>
<dbReference type="Gene3D" id="1.10.720.30">
    <property type="entry name" value="SAP domain"/>
    <property type="match status" value="1"/>
</dbReference>
<dbReference type="PROSITE" id="PS50800">
    <property type="entry name" value="SAP"/>
    <property type="match status" value="1"/>
</dbReference>
<dbReference type="AlphaFoldDB" id="A0A9P8QDT9"/>
<comment type="caution">
    <text evidence="5">The sequence shown here is derived from an EMBL/GenBank/DDBJ whole genome shotgun (WGS) entry which is preliminary data.</text>
</comment>
<name>A0A9P8QDT9_9HYPO</name>
<keyword evidence="1" id="KW-0597">Phosphoprotein</keyword>